<dbReference type="CDD" id="cd06558">
    <property type="entry name" value="crotonase-like"/>
    <property type="match status" value="1"/>
</dbReference>
<evidence type="ECO:0000256" key="3">
    <source>
        <dbReference type="RuleBase" id="RU003707"/>
    </source>
</evidence>
<dbReference type="InterPro" id="IPR001753">
    <property type="entry name" value="Enoyl-CoA_hydra/iso"/>
</dbReference>
<dbReference type="FunFam" id="1.10.12.10:FF:000001">
    <property type="entry name" value="Probable enoyl-CoA hydratase, mitochondrial"/>
    <property type="match status" value="1"/>
</dbReference>
<dbReference type="FunFam" id="3.90.226.10:FF:000009">
    <property type="entry name" value="Carnitinyl-CoA dehydratase"/>
    <property type="match status" value="1"/>
</dbReference>
<dbReference type="InterPro" id="IPR029045">
    <property type="entry name" value="ClpP/crotonase-like_dom_sf"/>
</dbReference>
<dbReference type="InterPro" id="IPR018376">
    <property type="entry name" value="Enoyl-CoA_hyd/isom_CS"/>
</dbReference>
<dbReference type="GO" id="GO:0004300">
    <property type="term" value="F:enoyl-CoA hydratase activity"/>
    <property type="evidence" value="ECO:0007669"/>
    <property type="project" value="UniProtKB-EC"/>
</dbReference>
<dbReference type="Proteomes" id="UP000531594">
    <property type="component" value="Unassembled WGS sequence"/>
</dbReference>
<sequence>MDYQNIKYEVKDSIAYITMNRPQALNALNAALLGELRDIVETMYKDVRTIRGVIITGEGRSFIAGADITELLAEVPGKSPNVSERFMDVVEETYQTLALLENYPRPVVAAINGFCLGGGLEVALSCDIRIASTKAQMGLPEATLGLIPTYGGTQRLPRLVGIGVAKELIYTCRRIKADEAKEIGLVNKVVEPEELIPAAEELIRTIAQNAPLSIKYDKIAINKGMQMSLEEGLRLEKALGGLAIGSEDAKGGIAAFLEKRSPVFEDK</sequence>
<keyword evidence="2 4" id="KW-0456">Lyase</keyword>
<dbReference type="EC" id="4.2.1.17" evidence="4"/>
<dbReference type="GO" id="GO:0006635">
    <property type="term" value="P:fatty acid beta-oxidation"/>
    <property type="evidence" value="ECO:0007669"/>
    <property type="project" value="TreeGrafter"/>
</dbReference>
<reference evidence="4 5" key="1">
    <citation type="submission" date="2020-08" db="EMBL/GenBank/DDBJ databases">
        <title>Genomic Encyclopedia of Type Strains, Phase IV (KMG-IV): sequencing the most valuable type-strain genomes for metagenomic binning, comparative biology and taxonomic classification.</title>
        <authorList>
            <person name="Goeker M."/>
        </authorList>
    </citation>
    <scope>NUCLEOTIDE SEQUENCE [LARGE SCALE GENOMIC DNA]</scope>
    <source>
        <strain evidence="4 5">DSM 5391</strain>
    </source>
</reference>
<evidence type="ECO:0000256" key="2">
    <source>
        <dbReference type="ARBA" id="ARBA00023239"/>
    </source>
</evidence>
<evidence type="ECO:0000313" key="4">
    <source>
        <dbReference type="EMBL" id="MBB6446879.1"/>
    </source>
</evidence>
<accession>A0A7X0LXX8</accession>
<protein>
    <submittedName>
        <fullName evidence="4">Enoyl-CoA hydratase</fullName>
        <ecNumber evidence="4">4.2.1.17</ecNumber>
    </submittedName>
</protein>
<keyword evidence="5" id="KW-1185">Reference proteome</keyword>
<comment type="similarity">
    <text evidence="1 3">Belongs to the enoyl-CoA hydratase/isomerase family.</text>
</comment>
<gene>
    <name evidence="4" type="ORF">HNR53_003544</name>
</gene>
<dbReference type="PANTHER" id="PTHR11941:SF54">
    <property type="entry name" value="ENOYL-COA HYDRATASE, MITOCHONDRIAL"/>
    <property type="match status" value="1"/>
</dbReference>
<dbReference type="Pfam" id="PF00378">
    <property type="entry name" value="ECH_1"/>
    <property type="match status" value="1"/>
</dbReference>
<dbReference type="RefSeq" id="WP_184528286.1">
    <property type="nucleotide sequence ID" value="NZ_JACHGK010000014.1"/>
</dbReference>
<dbReference type="PANTHER" id="PTHR11941">
    <property type="entry name" value="ENOYL-COA HYDRATASE-RELATED"/>
    <property type="match status" value="1"/>
</dbReference>
<evidence type="ECO:0000256" key="1">
    <source>
        <dbReference type="ARBA" id="ARBA00005254"/>
    </source>
</evidence>
<evidence type="ECO:0000313" key="5">
    <source>
        <dbReference type="Proteomes" id="UP000531594"/>
    </source>
</evidence>
<dbReference type="SUPFAM" id="SSF52096">
    <property type="entry name" value="ClpP/crotonase"/>
    <property type="match status" value="1"/>
</dbReference>
<dbReference type="InterPro" id="IPR014748">
    <property type="entry name" value="Enoyl-CoA_hydra_C"/>
</dbReference>
<dbReference type="EMBL" id="JACHGK010000014">
    <property type="protein sequence ID" value="MBB6446879.1"/>
    <property type="molecule type" value="Genomic_DNA"/>
</dbReference>
<name>A0A7X0LXX8_9BACI</name>
<organism evidence="4 5">
    <name type="scientific">Bacillus benzoevorans</name>
    <dbReference type="NCBI Taxonomy" id="1456"/>
    <lineage>
        <taxon>Bacteria</taxon>
        <taxon>Bacillati</taxon>
        <taxon>Bacillota</taxon>
        <taxon>Bacilli</taxon>
        <taxon>Bacillales</taxon>
        <taxon>Bacillaceae</taxon>
        <taxon>Bacillus</taxon>
    </lineage>
</organism>
<dbReference type="Gene3D" id="1.10.12.10">
    <property type="entry name" value="Lyase 2-enoyl-coa Hydratase, Chain A, domain 2"/>
    <property type="match status" value="1"/>
</dbReference>
<proteinExistence type="inferred from homology"/>
<dbReference type="PROSITE" id="PS00166">
    <property type="entry name" value="ENOYL_COA_HYDRATASE"/>
    <property type="match status" value="1"/>
</dbReference>
<dbReference type="Gene3D" id="3.90.226.10">
    <property type="entry name" value="2-enoyl-CoA Hydratase, Chain A, domain 1"/>
    <property type="match status" value="1"/>
</dbReference>
<dbReference type="AlphaFoldDB" id="A0A7X0LXX8"/>
<comment type="caution">
    <text evidence="4">The sequence shown here is derived from an EMBL/GenBank/DDBJ whole genome shotgun (WGS) entry which is preliminary data.</text>
</comment>